<protein>
    <submittedName>
        <fullName evidence="2">Uncharacterized protein</fullName>
    </submittedName>
</protein>
<name>A0A6J4PMY0_9ACTN</name>
<feature type="non-terminal residue" evidence="2">
    <location>
        <position position="1"/>
    </location>
</feature>
<evidence type="ECO:0000256" key="1">
    <source>
        <dbReference type="SAM" id="MobiDB-lite"/>
    </source>
</evidence>
<organism evidence="2">
    <name type="scientific">uncultured Rubrobacteraceae bacterium</name>
    <dbReference type="NCBI Taxonomy" id="349277"/>
    <lineage>
        <taxon>Bacteria</taxon>
        <taxon>Bacillati</taxon>
        <taxon>Actinomycetota</taxon>
        <taxon>Rubrobacteria</taxon>
        <taxon>Rubrobacterales</taxon>
        <taxon>Rubrobacteraceae</taxon>
        <taxon>environmental samples</taxon>
    </lineage>
</organism>
<evidence type="ECO:0000313" key="2">
    <source>
        <dbReference type="EMBL" id="CAA9419206.1"/>
    </source>
</evidence>
<reference evidence="2" key="1">
    <citation type="submission" date="2020-02" db="EMBL/GenBank/DDBJ databases">
        <authorList>
            <person name="Meier V. D."/>
        </authorList>
    </citation>
    <scope>NUCLEOTIDE SEQUENCE</scope>
    <source>
        <strain evidence="2">AVDCRST_MAG78</strain>
    </source>
</reference>
<feature type="region of interest" description="Disordered" evidence="1">
    <location>
        <begin position="1"/>
        <end position="67"/>
    </location>
</feature>
<dbReference type="EMBL" id="CADCVB010000069">
    <property type="protein sequence ID" value="CAA9419206.1"/>
    <property type="molecule type" value="Genomic_DNA"/>
</dbReference>
<proteinExistence type="predicted"/>
<dbReference type="AlphaFoldDB" id="A0A6J4PMY0"/>
<sequence length="67" mass="7340">GGGQDSIALQSLRSTAGDRHPRRRIDGRAGPNHHGRPPDGRIPDLRAGPPRARVRLLRRRHKATLGV</sequence>
<feature type="compositionally biased region" description="Basic and acidic residues" evidence="1">
    <location>
        <begin position="16"/>
        <end position="27"/>
    </location>
</feature>
<feature type="non-terminal residue" evidence="2">
    <location>
        <position position="67"/>
    </location>
</feature>
<feature type="compositionally biased region" description="Basic residues" evidence="1">
    <location>
        <begin position="52"/>
        <end position="67"/>
    </location>
</feature>
<accession>A0A6J4PMY0</accession>
<gene>
    <name evidence="2" type="ORF">AVDCRST_MAG78-908</name>
</gene>